<dbReference type="InterPro" id="IPR000909">
    <property type="entry name" value="PLipase_C_PInositol-sp_X_dom"/>
</dbReference>
<feature type="domain" description="Phosphatidylinositol-specific phospholipase C X" evidence="8">
    <location>
        <begin position="67"/>
        <end position="237"/>
    </location>
</feature>
<evidence type="ECO:0000256" key="1">
    <source>
        <dbReference type="ARBA" id="ARBA00000966"/>
    </source>
</evidence>
<dbReference type="Gene3D" id="3.20.20.190">
    <property type="entry name" value="Phosphatidylinositol (PI) phosphodiesterase"/>
    <property type="match status" value="1"/>
</dbReference>
<evidence type="ECO:0000256" key="6">
    <source>
        <dbReference type="SAM" id="MobiDB-lite"/>
    </source>
</evidence>
<dbReference type="PANTHER" id="PTHR34142">
    <property type="entry name" value="ENDO-BETA-1,4-GLUCANASE A"/>
    <property type="match status" value="1"/>
</dbReference>
<sequence>MLGFTKNLLISLGVVIPALASPLQPRTSTSVAQLALQKVLEDASPILGNYVNFGSNSKTANWMKSYSDSTQIVHMNIPGTHDSATWNYSQATQDSMAHVAALNGLTAYPPEVFRCQNSSIITMLNSGIRVLDLRYAFDPTNTTLIFYHSQALLSETGTLADLMFGFYKWLDDHPSEALFLSFQYEGSTAVYAANNADVQLNLFNILTSPAAQNYILQTKDELGTLGQARGKITLFRRFDMDQLPSSYEDALPGLHFSPSLWTDNDPNIVLTYNTQKNLTAYIEDYYETDSPTGTTASYNIGLKYNATSSHILKATTQYPDSLFWTWASSEFVSNVPADTPRIMATGNGTVLTPEGGVNQQLVPFLESLKGKRAHRLPQRHHPPGNFILRANNYLQYFFFLHFADVSGSLALTSPTSVSSALQAASESILTALLLLEESNFNTSTSSSSSSKEIEASDTENQHQSQEGEASSHRLKFRGRSTARLATPGKPCNTLTNTLTHLTIQYPTPSQPRNHHLHTIYLPYYRHSHTTQRALLGKQPATKPHPQHLQHKQHTNMSHLPLRPSPGGRNNHPLHTHLPPHLHNSLADIAVDYSESWMDALICDCEGEEVTPFMNERENFLTFRVANERQRLRTRPHIDKMIVRGPFPAFYILSLGSPFPTLITVGYTVLIKLLQRGLVFATSRAVMRGEKKKSGDGRYGIEWRFQTLGDKWEVLSRGVVIGRYKTSSYATLELVVTDASELYDSRSLLFIPHEKHMKVLDSGGACICSRPQFGKLQNATSSSFILFEMRLTNTFLAAGMSASVLATPLLINGCTWEPWQPVPTSCLPHGPKATSTGSAQPTTTTTASGKFKWFGVNQSGAEFAPTVLPGKLNDDYSWPSTESIGTLMGKGMNTFRIPFLMERIAQGTMTAPLDATYLAALENVVSFITAKGGYAIVDAHNYGRYNNILFTSTSDFKTFWTNVATEFAKNDKVIFDCNNEWNNEDSDGTYKNLVALNQACIDGVRAAGATTQYIFIESSDWDGAWHLNTDGGGDALLALTDPSDKIIFELHQYLDDGTGTHEECTSSTIGAERISNATAWLKANKRTAVLGEYAGGNNTVCTSAVEGMLDAMTQDSEVWLGALWWGGGARWASDYVFNFEPPTGSQYVYYMDILEKYI</sequence>
<dbReference type="SUPFAM" id="SSF51445">
    <property type="entry name" value="(Trans)glycosidases"/>
    <property type="match status" value="1"/>
</dbReference>
<evidence type="ECO:0000256" key="7">
    <source>
        <dbReference type="SAM" id="SignalP"/>
    </source>
</evidence>
<dbReference type="InterPro" id="IPR017946">
    <property type="entry name" value="PLC-like_Pdiesterase_TIM-brl"/>
</dbReference>
<feature type="chain" id="PRO_5034609386" description="cellulase" evidence="7">
    <location>
        <begin position="21"/>
        <end position="1157"/>
    </location>
</feature>
<evidence type="ECO:0000313" key="9">
    <source>
        <dbReference type="EMBL" id="KAF4632753.1"/>
    </source>
</evidence>
<dbReference type="AlphaFoldDB" id="A0A8H4RNF0"/>
<reference evidence="9 10" key="1">
    <citation type="submission" date="2020-03" db="EMBL/GenBank/DDBJ databases">
        <title>Draft Genome Sequence of Cudoniella acicularis.</title>
        <authorList>
            <person name="Buettner E."/>
            <person name="Kellner H."/>
        </authorList>
    </citation>
    <scope>NUCLEOTIDE SEQUENCE [LARGE SCALE GENOMIC DNA]</scope>
    <source>
        <strain evidence="9 10">DSM 108380</strain>
    </source>
</reference>
<dbReference type="GO" id="GO:0008810">
    <property type="term" value="F:cellulase activity"/>
    <property type="evidence" value="ECO:0007669"/>
    <property type="project" value="UniProtKB-EC"/>
</dbReference>
<feature type="signal peptide" evidence="7">
    <location>
        <begin position="1"/>
        <end position="20"/>
    </location>
</feature>
<accession>A0A8H4RNF0</accession>
<comment type="catalytic activity">
    <reaction evidence="1">
        <text>Endohydrolysis of (1-&gt;4)-beta-D-glucosidic linkages in cellulose, lichenin and cereal beta-D-glucans.</text>
        <dbReference type="EC" id="3.2.1.4"/>
    </reaction>
</comment>
<dbReference type="InterPro" id="IPR017853">
    <property type="entry name" value="GH"/>
</dbReference>
<dbReference type="SUPFAM" id="SSF51695">
    <property type="entry name" value="PLC-like phosphodiesterases"/>
    <property type="match status" value="1"/>
</dbReference>
<dbReference type="SMART" id="SM00148">
    <property type="entry name" value="PLCXc"/>
    <property type="match status" value="1"/>
</dbReference>
<dbReference type="EMBL" id="JAAMPI010000319">
    <property type="protein sequence ID" value="KAF4632753.1"/>
    <property type="molecule type" value="Genomic_DNA"/>
</dbReference>
<organism evidence="9 10">
    <name type="scientific">Cudoniella acicularis</name>
    <dbReference type="NCBI Taxonomy" id="354080"/>
    <lineage>
        <taxon>Eukaryota</taxon>
        <taxon>Fungi</taxon>
        <taxon>Dikarya</taxon>
        <taxon>Ascomycota</taxon>
        <taxon>Pezizomycotina</taxon>
        <taxon>Leotiomycetes</taxon>
        <taxon>Helotiales</taxon>
        <taxon>Tricladiaceae</taxon>
        <taxon>Cudoniella</taxon>
    </lineage>
</organism>
<proteinExistence type="inferred from homology"/>
<dbReference type="Pfam" id="PF00150">
    <property type="entry name" value="Cellulase"/>
    <property type="match status" value="1"/>
</dbReference>
<comment type="similarity">
    <text evidence="2">Belongs to the glycosyl hydrolase 5 (cellulase A) family.</text>
</comment>
<evidence type="ECO:0000256" key="2">
    <source>
        <dbReference type="ARBA" id="ARBA00005641"/>
    </source>
</evidence>
<keyword evidence="5" id="KW-0326">Glycosidase</keyword>
<feature type="region of interest" description="Disordered" evidence="6">
    <location>
        <begin position="538"/>
        <end position="578"/>
    </location>
</feature>
<dbReference type="EC" id="3.2.1.4" evidence="3"/>
<comment type="caution">
    <text evidence="9">The sequence shown here is derived from an EMBL/GenBank/DDBJ whole genome shotgun (WGS) entry which is preliminary data.</text>
</comment>
<keyword evidence="4" id="KW-0378">Hydrolase</keyword>
<keyword evidence="7" id="KW-0732">Signal</keyword>
<dbReference type="OrthoDB" id="1046782at2759"/>
<protein>
    <recommendedName>
        <fullName evidence="3">cellulase</fullName>
        <ecNumber evidence="3">3.2.1.4</ecNumber>
    </recommendedName>
</protein>
<feature type="compositionally biased region" description="Basic residues" evidence="6">
    <location>
        <begin position="544"/>
        <end position="553"/>
    </location>
</feature>
<evidence type="ECO:0000256" key="5">
    <source>
        <dbReference type="ARBA" id="ARBA00023295"/>
    </source>
</evidence>
<dbReference type="Gene3D" id="3.20.20.80">
    <property type="entry name" value="Glycosidases"/>
    <property type="match status" value="1"/>
</dbReference>
<dbReference type="PANTHER" id="PTHR34142:SF1">
    <property type="entry name" value="GLYCOSIDE HYDROLASE FAMILY 5 DOMAIN-CONTAINING PROTEIN"/>
    <property type="match status" value="1"/>
</dbReference>
<name>A0A8H4RNF0_9HELO</name>
<dbReference type="GO" id="GO:0009251">
    <property type="term" value="P:glucan catabolic process"/>
    <property type="evidence" value="ECO:0007669"/>
    <property type="project" value="TreeGrafter"/>
</dbReference>
<evidence type="ECO:0000313" key="10">
    <source>
        <dbReference type="Proteomes" id="UP000566819"/>
    </source>
</evidence>
<dbReference type="PROSITE" id="PS50007">
    <property type="entry name" value="PIPLC_X_DOMAIN"/>
    <property type="match status" value="1"/>
</dbReference>
<evidence type="ECO:0000256" key="4">
    <source>
        <dbReference type="ARBA" id="ARBA00022801"/>
    </source>
</evidence>
<dbReference type="InterPro" id="IPR001547">
    <property type="entry name" value="Glyco_hydro_5"/>
</dbReference>
<keyword evidence="10" id="KW-1185">Reference proteome</keyword>
<evidence type="ECO:0000259" key="8">
    <source>
        <dbReference type="SMART" id="SM00148"/>
    </source>
</evidence>
<dbReference type="GO" id="GO:0008081">
    <property type="term" value="F:phosphoric diester hydrolase activity"/>
    <property type="evidence" value="ECO:0007669"/>
    <property type="project" value="InterPro"/>
</dbReference>
<evidence type="ECO:0000256" key="3">
    <source>
        <dbReference type="ARBA" id="ARBA00012601"/>
    </source>
</evidence>
<feature type="region of interest" description="Disordered" evidence="6">
    <location>
        <begin position="441"/>
        <end position="492"/>
    </location>
</feature>
<dbReference type="Proteomes" id="UP000566819">
    <property type="component" value="Unassembled WGS sequence"/>
</dbReference>
<dbReference type="GO" id="GO:0006629">
    <property type="term" value="P:lipid metabolic process"/>
    <property type="evidence" value="ECO:0007669"/>
    <property type="project" value="InterPro"/>
</dbReference>
<gene>
    <name evidence="9" type="ORF">G7Y89_g5366</name>
</gene>